<gene>
    <name evidence="4" type="ORF">SAMN05444164_5219</name>
</gene>
<dbReference type="SUPFAM" id="SSF55729">
    <property type="entry name" value="Acyl-CoA N-acyltransferases (Nat)"/>
    <property type="match status" value="1"/>
</dbReference>
<dbReference type="Pfam" id="PF13523">
    <property type="entry name" value="Acetyltransf_8"/>
    <property type="match status" value="1"/>
</dbReference>
<evidence type="ECO:0000259" key="3">
    <source>
        <dbReference type="PROSITE" id="PS51186"/>
    </source>
</evidence>
<evidence type="ECO:0000313" key="4">
    <source>
        <dbReference type="EMBL" id="SED60228.1"/>
    </source>
</evidence>
<evidence type="ECO:0000256" key="2">
    <source>
        <dbReference type="ARBA" id="ARBA00023251"/>
    </source>
</evidence>
<dbReference type="PANTHER" id="PTHR31438:SF1">
    <property type="entry name" value="LYSINE N-ACYLTRANSFERASE C17G9.06C-RELATED"/>
    <property type="match status" value="1"/>
</dbReference>
<dbReference type="InterPro" id="IPR016181">
    <property type="entry name" value="Acyl_CoA_acyltransferase"/>
</dbReference>
<dbReference type="PROSITE" id="PS51186">
    <property type="entry name" value="GNAT"/>
    <property type="match status" value="1"/>
</dbReference>
<accession>A0A1H5C109</accession>
<keyword evidence="4" id="KW-0808">Transferase</keyword>
<evidence type="ECO:0000313" key="5">
    <source>
        <dbReference type="Proteomes" id="UP000198992"/>
    </source>
</evidence>
<dbReference type="GO" id="GO:0046677">
    <property type="term" value="P:response to antibiotic"/>
    <property type="evidence" value="ECO:0007669"/>
    <property type="project" value="UniProtKB-KW"/>
</dbReference>
<evidence type="ECO:0000256" key="1">
    <source>
        <dbReference type="ARBA" id="ARBA00004924"/>
    </source>
</evidence>
<dbReference type="RefSeq" id="WP_092121011.1">
    <property type="nucleotide sequence ID" value="NZ_FNTH01000001.1"/>
</dbReference>
<dbReference type="Proteomes" id="UP000198992">
    <property type="component" value="Unassembled WGS sequence"/>
</dbReference>
<dbReference type="Gene3D" id="3.40.630.30">
    <property type="match status" value="1"/>
</dbReference>
<keyword evidence="2" id="KW-0046">Antibiotic resistance</keyword>
<dbReference type="SMART" id="SM01006">
    <property type="entry name" value="AlcB"/>
    <property type="match status" value="1"/>
</dbReference>
<dbReference type="GO" id="GO:0016410">
    <property type="term" value="F:N-acyltransferase activity"/>
    <property type="evidence" value="ECO:0007669"/>
    <property type="project" value="TreeGrafter"/>
</dbReference>
<protein>
    <submittedName>
        <fullName evidence="4">Aminoglycoside 6'-N-acetyltransferase</fullName>
    </submittedName>
</protein>
<feature type="domain" description="N-acetyltransferase" evidence="3">
    <location>
        <begin position="5"/>
        <end position="161"/>
    </location>
</feature>
<name>A0A1H5C109_9BRAD</name>
<sequence length="161" mass="17526">MAGPYRFRPMTTDDLPQIKRWLALPHVREWWGDPAEQYALVSGDLEEPAMDQFIVASEGNDFGYIQCYDLTAWNSGFGKQPDGTRGIDLFIGAPDMVAGGHGSALIRAFVDDRLAQGAPRIVTDPDPANALAVRAYAKAGFREAGMVDTPDGPALLMIRDA</sequence>
<reference evidence="4 5" key="1">
    <citation type="submission" date="2016-10" db="EMBL/GenBank/DDBJ databases">
        <authorList>
            <person name="de Groot N.N."/>
        </authorList>
    </citation>
    <scope>NUCLEOTIDE SEQUENCE [LARGE SCALE GENOMIC DNA]</scope>
    <source>
        <strain evidence="4 5">MT12</strain>
    </source>
</reference>
<dbReference type="AlphaFoldDB" id="A0A1H5C109"/>
<organism evidence="4 5">
    <name type="scientific">Bradyrhizobium erythrophlei</name>
    <dbReference type="NCBI Taxonomy" id="1437360"/>
    <lineage>
        <taxon>Bacteria</taxon>
        <taxon>Pseudomonadati</taxon>
        <taxon>Pseudomonadota</taxon>
        <taxon>Alphaproteobacteria</taxon>
        <taxon>Hyphomicrobiales</taxon>
        <taxon>Nitrobacteraceae</taxon>
        <taxon>Bradyrhizobium</taxon>
    </lineage>
</organism>
<dbReference type="InterPro" id="IPR019432">
    <property type="entry name" value="Acyltransferase_MbtK/IucB-like"/>
</dbReference>
<dbReference type="OrthoDB" id="9814648at2"/>
<comment type="pathway">
    <text evidence="1">Siderophore biosynthesis.</text>
</comment>
<dbReference type="PANTHER" id="PTHR31438">
    <property type="entry name" value="LYSINE N-ACYLTRANSFERASE C17G9.06C-RELATED"/>
    <property type="match status" value="1"/>
</dbReference>
<dbReference type="GO" id="GO:0019290">
    <property type="term" value="P:siderophore biosynthetic process"/>
    <property type="evidence" value="ECO:0007669"/>
    <property type="project" value="InterPro"/>
</dbReference>
<dbReference type="InterPro" id="IPR000182">
    <property type="entry name" value="GNAT_dom"/>
</dbReference>
<proteinExistence type="predicted"/>
<dbReference type="EMBL" id="FNTH01000001">
    <property type="protein sequence ID" value="SED60228.1"/>
    <property type="molecule type" value="Genomic_DNA"/>
</dbReference>